<sequence>MKSVALWGEKPAEEDGEEQSVNALCFNPDGSQLLAAVGARILVYDTAEGILRSALSGHGDVVNTLSYATDGTRFASGGADKLVVIWTHELQGMLKYAHDSSVQCVTYHPTSHLLASCSNADFGLWSPEQKNVTKTKLTGRITCCAWSADGQLLAFGLYNGQVHIRDKEGNEKLKFDRSDAVNSPVWNVSWCPTRDDELLLAAVDWGQKLTLYQATGAKQTGKERKLGFDPCSVNWLVKDQYKQESHAEYIIIGGSNKECTIYSREGFKLGTVCTQDAWVWCCCAKPDGSAVAIGTTNGFIGMYDVKFGVVHGIHKDRYAYRDNMTDVIVHHLTTDQKVKVKCRELVRKIATYKTTLAIQTLDKILIYEAPGDVPHDMKYKTTFKINKNIECSSMIVTSSYIITCQDKRLHCFNFSGEEIRVWQMDSPIRYLKLVGGPSDYESVLIGLKNGGVYQVFVNNPFPQFLAKQAGVIYCVDMNVNRTKVAIIDDSLTLYVYNVRTKELLYQESNAQTVAWNIYFPDMLAFSGDGRINIKVADFPVYRQNYQGLIVGFNGCTIYLLHLFAMSGITVPVTDAVYRYIGKKQLDNAYRLACLGETSKTWETVGHACLEQSQFNLAKKCFSRIRDIKYLNLLSNYEDATKRGESKMNIYLGDYYAYNGRFQDAARNYQHGGAPERAMTMFSDLRMFDQAKEYMVAGDMDQQKLLNKQAEWAITMNEQRRAAELYIAANDFQKAIDLAGKNKWADLLASITSKLDKAQVDLLRRCARYFVEMKQYTYAADVYEKMGDIKSLLDMRIILSQWDEVFVLVRRYPTYASDAYYNYGQYLAEHDRFVDAQRAFHKAGRVNEARNVLQALTNNAVNETRFNDAGYYNWLLSKEYLTALSETLNDDLRADLFKRYHRCSLLADLYYAYQYIYEYTTEPFVDTPPLILFNIARFIYHKLANLAGDIPPALSKFRTCYAACKIAKILNANKFSRQMIYLMRDLTFTHNLGNKRIEIEQLALEMEARTFTDDHDLLPLCYRCSHHNELLNARGNECSSCGSPFVLSFLSFDVLPLVEFILPSDINDEDALTLLEQVPNSQLESSTPSARTNQSTMNRLVITEQGNAARAEDKDPFLKKMSKYSSNPDEYRPVVVDRALLKAMDPSLVFICKWSFPLRWKWYRIIVPEQPVGRCRHCNKFYHNDEFELALLEQGGCPFCRNKKDTDLTEIVSGNLISNFTIISPRIEGCLVLGRPSPVSRFSVVGFITSFDWSFRTRDGSSVGTLIIVPHKACKVRPQTDTNFSHYGLGGRNYRVNTLLPKDSSTIMYRGIQ</sequence>
<dbReference type="Proteomes" id="UP000663862">
    <property type="component" value="Unassembled WGS sequence"/>
</dbReference>
<dbReference type="PROSITE" id="PS50082">
    <property type="entry name" value="WD_REPEATS_2"/>
    <property type="match status" value="1"/>
</dbReference>
<reference evidence="13" key="1">
    <citation type="submission" date="2021-02" db="EMBL/GenBank/DDBJ databases">
        <authorList>
            <person name="Nowell W R."/>
        </authorList>
    </citation>
    <scope>NUCLEOTIDE SEQUENCE</scope>
</reference>
<dbReference type="InterPro" id="IPR001680">
    <property type="entry name" value="WD40_rpt"/>
</dbReference>
<evidence type="ECO:0000313" key="12">
    <source>
        <dbReference type="EMBL" id="CAF4281516.1"/>
    </source>
</evidence>
<dbReference type="PANTHER" id="PTHR12764">
    <property type="entry name" value="WD REPEAT DOMAIN-RELATED"/>
    <property type="match status" value="1"/>
</dbReference>
<keyword evidence="17" id="KW-1185">Reference proteome</keyword>
<dbReference type="Pfam" id="PF25144">
    <property type="entry name" value="Zn_ribbon_IFT122"/>
    <property type="match status" value="1"/>
</dbReference>
<dbReference type="Pfam" id="PF23377">
    <property type="entry name" value="Beta-prop_IFT122_2nd"/>
    <property type="match status" value="1"/>
</dbReference>
<dbReference type="SUPFAM" id="SSF50978">
    <property type="entry name" value="WD40 repeat-like"/>
    <property type="match status" value="2"/>
</dbReference>
<dbReference type="Proteomes" id="UP000663873">
    <property type="component" value="Unassembled WGS sequence"/>
</dbReference>
<evidence type="ECO:0000259" key="11">
    <source>
        <dbReference type="Pfam" id="PF25295"/>
    </source>
</evidence>
<evidence type="ECO:0000256" key="2">
    <source>
        <dbReference type="ARBA" id="ARBA00019442"/>
    </source>
</evidence>
<dbReference type="GO" id="GO:0030991">
    <property type="term" value="C:intraciliary transport particle A"/>
    <property type="evidence" value="ECO:0007669"/>
    <property type="project" value="TreeGrafter"/>
</dbReference>
<dbReference type="GO" id="GO:0035721">
    <property type="term" value="P:intraciliary retrograde transport"/>
    <property type="evidence" value="ECO:0007669"/>
    <property type="project" value="TreeGrafter"/>
</dbReference>
<evidence type="ECO:0000256" key="7">
    <source>
        <dbReference type="PROSITE-ProRule" id="PRU00221"/>
    </source>
</evidence>
<dbReference type="Proteomes" id="UP000663838">
    <property type="component" value="Unassembled WGS sequence"/>
</dbReference>
<dbReference type="InterPro" id="IPR057411">
    <property type="entry name" value="TPR_IFT122"/>
</dbReference>
<evidence type="ECO:0000256" key="5">
    <source>
        <dbReference type="ARBA" id="ARBA00023069"/>
    </source>
</evidence>
<dbReference type="InterPro" id="IPR015943">
    <property type="entry name" value="WD40/YVTN_repeat-like_dom_sf"/>
</dbReference>
<evidence type="ECO:0000256" key="1">
    <source>
        <dbReference type="ARBA" id="ARBA00004138"/>
    </source>
</evidence>
<feature type="domain" description="IFT122 second beta-propeller" evidence="8">
    <location>
        <begin position="311"/>
        <end position="565"/>
    </location>
</feature>
<evidence type="ECO:0000313" key="17">
    <source>
        <dbReference type="Proteomes" id="UP000663873"/>
    </source>
</evidence>
<accession>A0A820R7J7</accession>
<comment type="caution">
    <text evidence="13">The sequence shown here is derived from an EMBL/GenBank/DDBJ whole genome shotgun (WGS) entry which is preliminary data.</text>
</comment>
<dbReference type="GO" id="GO:0097730">
    <property type="term" value="C:non-motile cilium"/>
    <property type="evidence" value="ECO:0007669"/>
    <property type="project" value="TreeGrafter"/>
</dbReference>
<protein>
    <recommendedName>
        <fullName evidence="2">Intraflagellar transport protein 122 homolog</fullName>
    </recommendedName>
</protein>
<evidence type="ECO:0000313" key="13">
    <source>
        <dbReference type="EMBL" id="CAF4433163.1"/>
    </source>
</evidence>
<dbReference type="EMBL" id="CAJOBS010001910">
    <property type="protein sequence ID" value="CAF4773953.1"/>
    <property type="molecule type" value="Genomic_DNA"/>
</dbReference>
<dbReference type="Proteomes" id="UP000663851">
    <property type="component" value="Unassembled WGS sequence"/>
</dbReference>
<keyword evidence="6" id="KW-0966">Cell projection</keyword>
<keyword evidence="4" id="KW-0677">Repeat</keyword>
<proteinExistence type="predicted"/>
<feature type="domain" description="IFT122 zinc ribbon" evidence="10">
    <location>
        <begin position="1015"/>
        <end position="1057"/>
    </location>
</feature>
<evidence type="ECO:0000256" key="3">
    <source>
        <dbReference type="ARBA" id="ARBA00022574"/>
    </source>
</evidence>
<evidence type="ECO:0000313" key="14">
    <source>
        <dbReference type="EMBL" id="CAF4532544.1"/>
    </source>
</evidence>
<dbReference type="SMART" id="SM00320">
    <property type="entry name" value="WD40"/>
    <property type="match status" value="6"/>
</dbReference>
<dbReference type="InterPro" id="IPR056153">
    <property type="entry name" value="Beta-prop_IFT122_1st"/>
</dbReference>
<dbReference type="Pfam" id="PF25295">
    <property type="entry name" value="TPR_IFT122"/>
    <property type="match status" value="1"/>
</dbReference>
<evidence type="ECO:0000256" key="4">
    <source>
        <dbReference type="ARBA" id="ARBA00022737"/>
    </source>
</evidence>
<dbReference type="Gene3D" id="1.25.40.470">
    <property type="match status" value="1"/>
</dbReference>
<organism evidence="13 16">
    <name type="scientific">Rotaria socialis</name>
    <dbReference type="NCBI Taxonomy" id="392032"/>
    <lineage>
        <taxon>Eukaryota</taxon>
        <taxon>Metazoa</taxon>
        <taxon>Spiralia</taxon>
        <taxon>Gnathifera</taxon>
        <taxon>Rotifera</taxon>
        <taxon>Eurotatoria</taxon>
        <taxon>Bdelloidea</taxon>
        <taxon>Philodinida</taxon>
        <taxon>Philodinidae</taxon>
        <taxon>Rotaria</taxon>
    </lineage>
</organism>
<evidence type="ECO:0000313" key="15">
    <source>
        <dbReference type="EMBL" id="CAF4773953.1"/>
    </source>
</evidence>
<evidence type="ECO:0000259" key="10">
    <source>
        <dbReference type="Pfam" id="PF25144"/>
    </source>
</evidence>
<dbReference type="InterPro" id="IPR036322">
    <property type="entry name" value="WD40_repeat_dom_sf"/>
</dbReference>
<comment type="subcellular location">
    <subcellularLocation>
        <location evidence="1">Cell projection</location>
        <location evidence="1">Cilium</location>
    </subcellularLocation>
</comment>
<feature type="domain" description="Intraflagellar transport protein 122 homolog TPR" evidence="11">
    <location>
        <begin position="575"/>
        <end position="945"/>
    </location>
</feature>
<gene>
    <name evidence="13" type="ORF">HFQ381_LOCUS22512</name>
    <name evidence="15" type="ORF">TOA249_LOCUS21756</name>
    <name evidence="14" type="ORF">TSG867_LOCUS23374</name>
    <name evidence="12" type="ORF">UJA718_LOCUS11418</name>
</gene>
<dbReference type="InterPro" id="IPR039857">
    <property type="entry name" value="Ift122/121"/>
</dbReference>
<evidence type="ECO:0000259" key="8">
    <source>
        <dbReference type="Pfam" id="PF23377"/>
    </source>
</evidence>
<dbReference type="Pfam" id="PF23381">
    <property type="entry name" value="Beta-prop_IFT122_1st"/>
    <property type="match status" value="2"/>
</dbReference>
<dbReference type="EMBL" id="CAJOBO010002129">
    <property type="protein sequence ID" value="CAF4433163.1"/>
    <property type="molecule type" value="Genomic_DNA"/>
</dbReference>
<name>A0A820R7J7_9BILA</name>
<dbReference type="Gene3D" id="2.130.10.10">
    <property type="entry name" value="YVTN repeat-like/Quinoprotein amine dehydrogenase"/>
    <property type="match status" value="3"/>
</dbReference>
<keyword evidence="3 7" id="KW-0853">WD repeat</keyword>
<feature type="domain" description="IFT122 first beta-propeller" evidence="9">
    <location>
        <begin position="199"/>
        <end position="304"/>
    </location>
</feature>
<keyword evidence="5" id="KW-0969">Cilium</keyword>
<dbReference type="InterPro" id="IPR056838">
    <property type="entry name" value="Zn_ribbon_IFT122"/>
</dbReference>
<feature type="repeat" description="WD" evidence="7">
    <location>
        <begin position="55"/>
        <end position="86"/>
    </location>
</feature>
<evidence type="ECO:0000313" key="16">
    <source>
        <dbReference type="Proteomes" id="UP000663851"/>
    </source>
</evidence>
<dbReference type="PANTHER" id="PTHR12764:SF4">
    <property type="entry name" value="INTRAFLAGELLAR TRANSPORT PROTEIN 122 HOMOLOG"/>
    <property type="match status" value="1"/>
</dbReference>
<dbReference type="EMBL" id="CAJOBP010001399">
    <property type="protein sequence ID" value="CAF4281516.1"/>
    <property type="molecule type" value="Genomic_DNA"/>
</dbReference>
<dbReference type="InterPro" id="IPR056152">
    <property type="entry name" value="Beta-prop_IFT122_2nd"/>
</dbReference>
<dbReference type="GO" id="GO:0061512">
    <property type="term" value="P:protein localization to cilium"/>
    <property type="evidence" value="ECO:0007669"/>
    <property type="project" value="TreeGrafter"/>
</dbReference>
<dbReference type="GO" id="GO:1905515">
    <property type="term" value="P:non-motile cilium assembly"/>
    <property type="evidence" value="ECO:0007669"/>
    <property type="project" value="TreeGrafter"/>
</dbReference>
<evidence type="ECO:0000256" key="6">
    <source>
        <dbReference type="ARBA" id="ARBA00023273"/>
    </source>
</evidence>
<dbReference type="PROSITE" id="PS50294">
    <property type="entry name" value="WD_REPEATS_REGION"/>
    <property type="match status" value="1"/>
</dbReference>
<evidence type="ECO:0000259" key="9">
    <source>
        <dbReference type="Pfam" id="PF23381"/>
    </source>
</evidence>
<feature type="domain" description="IFT122 first beta-propeller" evidence="9">
    <location>
        <begin position="15"/>
        <end position="193"/>
    </location>
</feature>
<dbReference type="EMBL" id="CAJOBQ010002003">
    <property type="protein sequence ID" value="CAF4532544.1"/>
    <property type="molecule type" value="Genomic_DNA"/>
</dbReference>